<evidence type="ECO:0000256" key="3">
    <source>
        <dbReference type="ARBA" id="ARBA00022475"/>
    </source>
</evidence>
<dbReference type="OrthoDB" id="9766455at2"/>
<gene>
    <name evidence="12" type="ORF">EJ104_09735</name>
</gene>
<keyword evidence="13" id="KW-1185">Reference proteome</keyword>
<feature type="transmembrane region" description="Helical" evidence="8">
    <location>
        <begin position="30"/>
        <end position="50"/>
    </location>
</feature>
<dbReference type="EMBL" id="RXPE01000022">
    <property type="protein sequence ID" value="RTR25703.1"/>
    <property type="molecule type" value="Genomic_DNA"/>
</dbReference>
<feature type="transmembrane region" description="Helical" evidence="8">
    <location>
        <begin position="91"/>
        <end position="116"/>
    </location>
</feature>
<accession>A0A3S0KFR9</accession>
<protein>
    <submittedName>
        <fullName evidence="12">NupC/NupG family nucleoside CNT transporter</fullName>
    </submittedName>
</protein>
<evidence type="ECO:0000256" key="4">
    <source>
        <dbReference type="ARBA" id="ARBA00022692"/>
    </source>
</evidence>
<dbReference type="GO" id="GO:0005337">
    <property type="term" value="F:nucleoside transmembrane transporter activity"/>
    <property type="evidence" value="ECO:0007669"/>
    <property type="project" value="InterPro"/>
</dbReference>
<feature type="domain" description="Concentrative nucleoside transporter N-terminal" evidence="9">
    <location>
        <begin position="10"/>
        <end position="82"/>
    </location>
</feature>
<evidence type="ECO:0000313" key="13">
    <source>
        <dbReference type="Proteomes" id="UP000277766"/>
    </source>
</evidence>
<feature type="transmembrane region" description="Helical" evidence="8">
    <location>
        <begin position="298"/>
        <end position="320"/>
    </location>
</feature>
<dbReference type="InterPro" id="IPR011657">
    <property type="entry name" value="CNT_C_dom"/>
</dbReference>
<keyword evidence="5 8" id="KW-1133">Transmembrane helix</keyword>
<evidence type="ECO:0000259" key="9">
    <source>
        <dbReference type="Pfam" id="PF01773"/>
    </source>
</evidence>
<keyword evidence="4 8" id="KW-0812">Transmembrane</keyword>
<dbReference type="InterPro" id="IPR002668">
    <property type="entry name" value="CNT_N_dom"/>
</dbReference>
<evidence type="ECO:0000256" key="7">
    <source>
        <dbReference type="SAM" id="MobiDB-lite"/>
    </source>
</evidence>
<evidence type="ECO:0000256" key="5">
    <source>
        <dbReference type="ARBA" id="ARBA00022989"/>
    </source>
</evidence>
<comment type="subcellular location">
    <subcellularLocation>
        <location evidence="1">Cell membrane</location>
        <topology evidence="1">Multi-pass membrane protein</topology>
    </subcellularLocation>
</comment>
<comment type="similarity">
    <text evidence="2">Belongs to the concentrative nucleoside transporter (CNT) (TC 2.A.41) family.</text>
</comment>
<dbReference type="Proteomes" id="UP000277766">
    <property type="component" value="Unassembled WGS sequence"/>
</dbReference>
<name>A0A3S0KFR9_9DEIO</name>
<evidence type="ECO:0000259" key="10">
    <source>
        <dbReference type="Pfam" id="PF07662"/>
    </source>
</evidence>
<sequence>MNDILWGIGGILGLLALAWAFSANRSAINWRTVLGALAIQLLFAFMVLFWEPGRSVLQAVSGGVQSVINNAYEGINFLFGNLTNGAAMDSVGFIFAFNVLPIIIFFSSLIAVLYYLGVMQWIIRLLGGALTKLLGTSEAESMSATANIFVGQTEAPLVVKPFLAGMTRSELFAVMVGGLASVAGSTLAGYAGLGVRLDYLIAASFMAAPAGLLMAKMLFPETERIQDYSGITGRPRATATVATPQGPVTLEQSAPATAREPEGMGADATHTTSNVDMDGGDTNVIDAAARGASEGMALALNVGAMLLAFIGLIALINLILGGIGGLFGYEGLTVQLILGWLFAPLATLIGVPWSEAVQAGSFLGQKLVTNEFVAFIDFANALKEGSISPKVEAIVTFALCGFANFSSLGILLGGLGGMAPSRRPDIAQLGMRAIAAGVLANLMSGTIAGMLVALQGAGA</sequence>
<dbReference type="PANTHER" id="PTHR10590:SF4">
    <property type="entry name" value="SOLUTE CARRIER FAMILY 28 MEMBER 3"/>
    <property type="match status" value="1"/>
</dbReference>
<feature type="domain" description="Nucleoside transporter/FeoB GTPase Gate" evidence="11">
    <location>
        <begin position="97"/>
        <end position="193"/>
    </location>
</feature>
<dbReference type="Pfam" id="PF07662">
    <property type="entry name" value="Nucleos_tra2_C"/>
    <property type="match status" value="1"/>
</dbReference>
<dbReference type="RefSeq" id="WP_126352538.1">
    <property type="nucleotide sequence ID" value="NZ_RXPE01000022.1"/>
</dbReference>
<keyword evidence="3" id="KW-1003">Cell membrane</keyword>
<evidence type="ECO:0000256" key="6">
    <source>
        <dbReference type="ARBA" id="ARBA00023136"/>
    </source>
</evidence>
<proteinExistence type="inferred from homology"/>
<dbReference type="Pfam" id="PF01773">
    <property type="entry name" value="Nucleos_tra2_N"/>
    <property type="match status" value="1"/>
</dbReference>
<evidence type="ECO:0000259" key="11">
    <source>
        <dbReference type="Pfam" id="PF07670"/>
    </source>
</evidence>
<feature type="transmembrane region" description="Helical" evidence="8">
    <location>
        <begin position="171"/>
        <end position="193"/>
    </location>
</feature>
<feature type="transmembrane region" description="Helical" evidence="8">
    <location>
        <begin position="393"/>
        <end position="413"/>
    </location>
</feature>
<dbReference type="GO" id="GO:0015293">
    <property type="term" value="F:symporter activity"/>
    <property type="evidence" value="ECO:0007669"/>
    <property type="project" value="TreeGrafter"/>
</dbReference>
<evidence type="ECO:0000313" key="12">
    <source>
        <dbReference type="EMBL" id="RTR25703.1"/>
    </source>
</evidence>
<dbReference type="PANTHER" id="PTHR10590">
    <property type="entry name" value="SODIUM/NUCLEOSIDE COTRANSPORTER"/>
    <property type="match status" value="1"/>
</dbReference>
<evidence type="ECO:0000256" key="1">
    <source>
        <dbReference type="ARBA" id="ARBA00004651"/>
    </source>
</evidence>
<feature type="transmembrane region" description="Helical" evidence="8">
    <location>
        <begin position="332"/>
        <end position="353"/>
    </location>
</feature>
<feature type="transmembrane region" description="Helical" evidence="8">
    <location>
        <begin position="6"/>
        <end position="23"/>
    </location>
</feature>
<comment type="caution">
    <text evidence="12">The sequence shown here is derived from an EMBL/GenBank/DDBJ whole genome shotgun (WGS) entry which is preliminary data.</text>
</comment>
<dbReference type="AlphaFoldDB" id="A0A3S0KFR9"/>
<feature type="transmembrane region" description="Helical" evidence="8">
    <location>
        <begin position="199"/>
        <end position="219"/>
    </location>
</feature>
<keyword evidence="6 8" id="KW-0472">Membrane</keyword>
<evidence type="ECO:0000256" key="8">
    <source>
        <dbReference type="SAM" id="Phobius"/>
    </source>
</evidence>
<organism evidence="12 13">
    <name type="scientific">Deinococcus radiophilus</name>
    <dbReference type="NCBI Taxonomy" id="32062"/>
    <lineage>
        <taxon>Bacteria</taxon>
        <taxon>Thermotogati</taxon>
        <taxon>Deinococcota</taxon>
        <taxon>Deinococci</taxon>
        <taxon>Deinococcales</taxon>
        <taxon>Deinococcaceae</taxon>
        <taxon>Deinococcus</taxon>
    </lineage>
</organism>
<dbReference type="Pfam" id="PF07670">
    <property type="entry name" value="Gate"/>
    <property type="match status" value="1"/>
</dbReference>
<feature type="region of interest" description="Disordered" evidence="7">
    <location>
        <begin position="245"/>
        <end position="275"/>
    </location>
</feature>
<evidence type="ECO:0000256" key="2">
    <source>
        <dbReference type="ARBA" id="ARBA00009033"/>
    </source>
</evidence>
<feature type="domain" description="Concentrative nucleoside transporter C-terminal" evidence="10">
    <location>
        <begin position="199"/>
        <end position="449"/>
    </location>
</feature>
<reference evidence="12 13" key="1">
    <citation type="submission" date="2018-12" db="EMBL/GenBank/DDBJ databases">
        <title>Deinococcus radiophilus ATCC 27603 genome sequencing and assembly.</title>
        <authorList>
            <person name="Maclea K.S."/>
            <person name="Maynard C.R."/>
        </authorList>
    </citation>
    <scope>NUCLEOTIDE SEQUENCE [LARGE SCALE GENOMIC DNA]</scope>
    <source>
        <strain evidence="12 13">ATCC 27603</strain>
    </source>
</reference>
<dbReference type="InterPro" id="IPR008276">
    <property type="entry name" value="C_nuclsd_transpt"/>
</dbReference>
<feature type="transmembrane region" description="Helical" evidence="8">
    <location>
        <begin position="433"/>
        <end position="454"/>
    </location>
</feature>
<dbReference type="GO" id="GO:0005886">
    <property type="term" value="C:plasma membrane"/>
    <property type="evidence" value="ECO:0007669"/>
    <property type="project" value="UniProtKB-SubCell"/>
</dbReference>
<dbReference type="InterPro" id="IPR011642">
    <property type="entry name" value="Gate_dom"/>
</dbReference>